<reference evidence="1 3" key="2">
    <citation type="submission" date="2015-04" db="EMBL/GenBank/DDBJ databases">
        <title>Genome sequence of Mycobacterium obuense UC1.</title>
        <authorList>
            <person name="Greninger A.L."/>
            <person name="Cunningham G."/>
            <person name="Chiu C.Y."/>
            <person name="Miller S."/>
        </authorList>
    </citation>
    <scope>NUCLEOTIDE SEQUENCE [LARGE SCALE GENOMIC DNA]</scope>
    <source>
        <strain evidence="1 3">UC1</strain>
    </source>
</reference>
<dbReference type="STRING" id="1807.MOBUDSM44075_00138"/>
<evidence type="ECO:0008006" key="5">
    <source>
        <dbReference type="Google" id="ProtNLM"/>
    </source>
</evidence>
<sequence>MTSREAADTVADAVLATPGVAGLHPGMFGEVGTYLPGRRVDGVRLGDNDIDVHLTVREGAPVRETAAAVREAVAREFPGQAVNVTVEDVIAVDSPAVDVSAAD</sequence>
<reference evidence="2 4" key="1">
    <citation type="journal article" date="2015" name="Genome Biol. Evol.">
        <title>Characterization of Three Mycobacterium spp. with Potential Use in Bioremediation by Genome Sequencing and Comparative Genomics.</title>
        <authorList>
            <person name="Das S."/>
            <person name="Pettersson B.M."/>
            <person name="Behra P.R."/>
            <person name="Ramesh M."/>
            <person name="Dasgupta S."/>
            <person name="Bhattacharya A."/>
            <person name="Kirsebom L.A."/>
        </authorList>
    </citation>
    <scope>NUCLEOTIDE SEQUENCE [LARGE SCALE GENOMIC DNA]</scope>
    <source>
        <strain evidence="2 4">DSM 44075</strain>
    </source>
</reference>
<protein>
    <recommendedName>
        <fullName evidence="5">Asp23/Gls24 family envelope stress response protein</fullName>
    </recommendedName>
</protein>
<name>A0A0J6WFL3_9MYCO</name>
<dbReference type="Proteomes" id="UP000034150">
    <property type="component" value="Unassembled WGS sequence"/>
</dbReference>
<organism evidence="2 4">
    <name type="scientific">Mycolicibacterium obuense</name>
    <dbReference type="NCBI Taxonomy" id="1807"/>
    <lineage>
        <taxon>Bacteria</taxon>
        <taxon>Bacillati</taxon>
        <taxon>Actinomycetota</taxon>
        <taxon>Actinomycetes</taxon>
        <taxon>Mycobacteriales</taxon>
        <taxon>Mycobacteriaceae</taxon>
        <taxon>Mycolicibacterium</taxon>
    </lineage>
</organism>
<dbReference type="RefSeq" id="WP_046361580.1">
    <property type="nucleotide sequence ID" value="NZ_CALTXN010000002.1"/>
</dbReference>
<evidence type="ECO:0000313" key="4">
    <source>
        <dbReference type="Proteomes" id="UP000036313"/>
    </source>
</evidence>
<dbReference type="Proteomes" id="UP000036313">
    <property type="component" value="Unassembled WGS sequence"/>
</dbReference>
<dbReference type="OrthoDB" id="5195799at2"/>
<keyword evidence="3" id="KW-1185">Reference proteome</keyword>
<dbReference type="EMBL" id="LAUZ02000014">
    <property type="protein sequence ID" value="KKF03512.1"/>
    <property type="molecule type" value="Genomic_DNA"/>
</dbReference>
<evidence type="ECO:0000313" key="1">
    <source>
        <dbReference type="EMBL" id="KKF03512.1"/>
    </source>
</evidence>
<evidence type="ECO:0000313" key="3">
    <source>
        <dbReference type="Proteomes" id="UP000034150"/>
    </source>
</evidence>
<accession>A0A0J6WFL3</accession>
<gene>
    <name evidence="2" type="ORF">MOBUDSM44075_00138</name>
    <name evidence="1" type="ORF">WN67_02960</name>
</gene>
<proteinExistence type="predicted"/>
<dbReference type="PATRIC" id="fig|1807.13.peg.1710"/>
<evidence type="ECO:0000313" key="2">
    <source>
        <dbReference type="EMBL" id="KMO82015.1"/>
    </source>
</evidence>
<comment type="caution">
    <text evidence="2">The sequence shown here is derived from an EMBL/GenBank/DDBJ whole genome shotgun (WGS) entry which is preliminary data.</text>
</comment>
<dbReference type="AlphaFoldDB" id="A0A0J6WFL3"/>
<dbReference type="EMBL" id="JYNU01000001">
    <property type="protein sequence ID" value="KMO82015.1"/>
    <property type="molecule type" value="Genomic_DNA"/>
</dbReference>